<dbReference type="PATRIC" id="fig|1543721.4.peg.975"/>
<accession>A0A0F7K476</accession>
<feature type="region of interest" description="Disordered" evidence="1">
    <location>
        <begin position="46"/>
        <end position="67"/>
    </location>
</feature>
<evidence type="ECO:0000313" key="3">
    <source>
        <dbReference type="Proteomes" id="UP000034410"/>
    </source>
</evidence>
<evidence type="ECO:0000313" key="2">
    <source>
        <dbReference type="EMBL" id="AKH22050.1"/>
    </source>
</evidence>
<dbReference type="SUPFAM" id="SSF51182">
    <property type="entry name" value="RmlC-like cupins"/>
    <property type="match status" value="1"/>
</dbReference>
<organism evidence="2 3">
    <name type="scientific">Sedimenticola thiotaurini</name>
    <dbReference type="NCBI Taxonomy" id="1543721"/>
    <lineage>
        <taxon>Bacteria</taxon>
        <taxon>Pseudomonadati</taxon>
        <taxon>Pseudomonadota</taxon>
        <taxon>Gammaproteobacteria</taxon>
        <taxon>Chromatiales</taxon>
        <taxon>Sedimenticolaceae</taxon>
        <taxon>Sedimenticola</taxon>
    </lineage>
</organism>
<dbReference type="AlphaFoldDB" id="A0A0F7K476"/>
<dbReference type="Proteomes" id="UP000034410">
    <property type="component" value="Chromosome"/>
</dbReference>
<reference evidence="2 3" key="1">
    <citation type="journal article" date="2015" name="Genome Announc.">
        <title>Complete Genome Sequence of Sedimenticola thiotaurini Strain SIP-G1, a Polyphosphate- and Polyhydroxyalkanoate-Accumulating Sulfur-Oxidizing Gammaproteobacterium Isolated from Salt Marsh Sediments.</title>
        <authorList>
            <person name="Flood B.E."/>
            <person name="Jones D.S."/>
            <person name="Bailey J.V."/>
        </authorList>
    </citation>
    <scope>NUCLEOTIDE SEQUENCE [LARGE SCALE GENOMIC DNA]</scope>
    <source>
        <strain evidence="2 3">SIP-G1</strain>
    </source>
</reference>
<dbReference type="KEGG" id="seds:AAY24_04645"/>
<gene>
    <name evidence="2" type="ORF">AAY24_04645</name>
</gene>
<dbReference type="InterPro" id="IPR011051">
    <property type="entry name" value="RmlC_Cupin_sf"/>
</dbReference>
<keyword evidence="3" id="KW-1185">Reference proteome</keyword>
<dbReference type="EMBL" id="CP011412">
    <property type="protein sequence ID" value="AKH22050.1"/>
    <property type="molecule type" value="Genomic_DNA"/>
</dbReference>
<protein>
    <submittedName>
        <fullName evidence="2">Uncharacterized protein</fullName>
    </submittedName>
</protein>
<name>A0A0F7K476_9GAMM</name>
<sequence length="153" mass="17540">MRQLTLTKQQWQEIRNLFHPAPSSAAGERTIIGKAVARLEQIIGPLTGTSNDRGRNERTGNPLDRSMDCIDESTNTTTYLYMLQKQGLLKWHRLKDPVTRGFFLFGWPHTTAVIEQQEGNRLWAVDAWFHDNGLPPEIVPLEQWRDGWSPADS</sequence>
<evidence type="ECO:0000256" key="1">
    <source>
        <dbReference type="SAM" id="MobiDB-lite"/>
    </source>
</evidence>
<proteinExistence type="predicted"/>